<dbReference type="Gene3D" id="1.20.1280.50">
    <property type="match status" value="1"/>
</dbReference>
<dbReference type="AlphaFoldDB" id="A0A6J1AUW5"/>
<dbReference type="Pfam" id="PF03478">
    <property type="entry name" value="Beta-prop_KIB1-4"/>
    <property type="match status" value="1"/>
</dbReference>
<dbReference type="PROSITE" id="PS50181">
    <property type="entry name" value="FBOX"/>
    <property type="match status" value="1"/>
</dbReference>
<dbReference type="SMART" id="SM00256">
    <property type="entry name" value="FBOX"/>
    <property type="match status" value="1"/>
</dbReference>
<dbReference type="InterPro" id="IPR036047">
    <property type="entry name" value="F-box-like_dom_sf"/>
</dbReference>
<feature type="domain" description="F-box" evidence="2">
    <location>
        <begin position="27"/>
        <end position="76"/>
    </location>
</feature>
<dbReference type="Pfam" id="PF00646">
    <property type="entry name" value="F-box"/>
    <property type="match status" value="1"/>
</dbReference>
<keyword evidence="3" id="KW-1185">Reference proteome</keyword>
<evidence type="ECO:0000313" key="3">
    <source>
        <dbReference type="Proteomes" id="UP000504621"/>
    </source>
</evidence>
<proteinExistence type="predicted"/>
<dbReference type="InterPro" id="IPR001810">
    <property type="entry name" value="F-box_dom"/>
</dbReference>
<name>A0A6J1AUW5_9ROSI</name>
<dbReference type="InterPro" id="IPR050942">
    <property type="entry name" value="F-box_BR-signaling"/>
</dbReference>
<evidence type="ECO:0000256" key="1">
    <source>
        <dbReference type="SAM" id="MobiDB-lite"/>
    </source>
</evidence>
<gene>
    <name evidence="4" type="primary">LOC110421516</name>
</gene>
<dbReference type="InterPro" id="IPR005174">
    <property type="entry name" value="KIB1-4_b-propeller"/>
</dbReference>
<reference evidence="4" key="1">
    <citation type="submission" date="2025-08" db="UniProtKB">
        <authorList>
            <consortium name="RefSeq"/>
        </authorList>
    </citation>
    <scope>IDENTIFICATION</scope>
    <source>
        <tissue evidence="4">Leaf</tissue>
    </source>
</reference>
<dbReference type="GeneID" id="110421516"/>
<dbReference type="OrthoDB" id="963688at2759"/>
<feature type="region of interest" description="Disordered" evidence="1">
    <location>
        <begin position="1"/>
        <end position="20"/>
    </location>
</feature>
<accession>A0A6J1AUW5</accession>
<dbReference type="RefSeq" id="XP_021290793.1">
    <property type="nucleotide sequence ID" value="XM_021435118.1"/>
</dbReference>
<evidence type="ECO:0000259" key="2">
    <source>
        <dbReference type="PROSITE" id="PS50181"/>
    </source>
</evidence>
<organism evidence="3 4">
    <name type="scientific">Herrania umbratica</name>
    <dbReference type="NCBI Taxonomy" id="108875"/>
    <lineage>
        <taxon>Eukaryota</taxon>
        <taxon>Viridiplantae</taxon>
        <taxon>Streptophyta</taxon>
        <taxon>Embryophyta</taxon>
        <taxon>Tracheophyta</taxon>
        <taxon>Spermatophyta</taxon>
        <taxon>Magnoliopsida</taxon>
        <taxon>eudicotyledons</taxon>
        <taxon>Gunneridae</taxon>
        <taxon>Pentapetalae</taxon>
        <taxon>rosids</taxon>
        <taxon>malvids</taxon>
        <taxon>Malvales</taxon>
        <taxon>Malvaceae</taxon>
        <taxon>Byttnerioideae</taxon>
        <taxon>Herrania</taxon>
    </lineage>
</organism>
<dbReference type="PANTHER" id="PTHR44259:SF15">
    <property type="entry name" value="F-BOX PROTEIN KIB2-RELATED"/>
    <property type="match status" value="1"/>
</dbReference>
<dbReference type="CDD" id="cd09917">
    <property type="entry name" value="F-box_SF"/>
    <property type="match status" value="1"/>
</dbReference>
<dbReference type="Proteomes" id="UP000504621">
    <property type="component" value="Unplaced"/>
</dbReference>
<sequence length="444" mass="50921">MVFRAERMGSSVDRSSTQRRMKSPDDLSVFDLVPDEILRSVFERLDLIDIIRAKVVCSSWNELGEEFVSKTPWLMLPSREEVERGDGTESNLRAYSGFLKLGESEVCSMKKIPKELRESCCIGSSNGWLIFLEEKAVPFLFHPFRQVKIALPSLYGLLGLRRMERTADGDFEVERFNDPKVYYGKQELRYYFIRKAILTGEPDCNKKYSVILLLKDGRIAYHKSGGSCWTEVLDTRHAPYQDIICHQNLLFALSEGNNIEIWNCEGDFMSKRIHIVPTFPEKSLAKANSFGDLCTIKLYLVESCGDILLVVRFIGEFVDSDGNLVQEGDVLDWVCSYRTCLFHVYKLDFNELKWVEMAALGDRVLFLGGNQSVSVSTQSFPDCKGNLIYYTDDYFQRMEEDYSYGGHDMGVYNLKDGTVKPIYEYSSEQILPPPCWIIPDPKPC</sequence>
<protein>
    <submittedName>
        <fullName evidence="4">F-box protein SKIP23-like</fullName>
    </submittedName>
</protein>
<evidence type="ECO:0000313" key="4">
    <source>
        <dbReference type="RefSeq" id="XP_021290793.1"/>
    </source>
</evidence>
<dbReference type="SUPFAM" id="SSF81383">
    <property type="entry name" value="F-box domain"/>
    <property type="match status" value="1"/>
</dbReference>
<dbReference type="PANTHER" id="PTHR44259">
    <property type="entry name" value="OS07G0183000 PROTEIN-RELATED"/>
    <property type="match status" value="1"/>
</dbReference>